<dbReference type="RefSeq" id="WP_003830761.1">
    <property type="nucleotide sequence ID" value="NZ_GG729837.1"/>
</dbReference>
<dbReference type="AlphaFoldDB" id="D4BSH1"/>
<sequence length="101" mass="11431">MDSLSDHTNILALREKGGFIPQTMVPARARAVASAIKTVDEGDKQEQECKTYVCCLSFYQSKEILHRIIFFLQNKFVVNLSAILSFQNKYDAIQISTRSAE</sequence>
<dbReference type="EMBL" id="ACCG02000022">
    <property type="protein sequence ID" value="EFE88088.1"/>
    <property type="molecule type" value="Genomic_DNA"/>
</dbReference>
<evidence type="ECO:0000313" key="1">
    <source>
        <dbReference type="EMBL" id="EFE88088.1"/>
    </source>
</evidence>
<gene>
    <name evidence="1" type="ORF">BIFBRE_05063</name>
</gene>
<dbReference type="Proteomes" id="UP000003191">
    <property type="component" value="Unassembled WGS sequence"/>
</dbReference>
<organism evidence="1 2">
    <name type="scientific">Bifidobacterium breve DSM 20213 = JCM 1192</name>
    <dbReference type="NCBI Taxonomy" id="518634"/>
    <lineage>
        <taxon>Bacteria</taxon>
        <taxon>Bacillati</taxon>
        <taxon>Actinomycetota</taxon>
        <taxon>Actinomycetes</taxon>
        <taxon>Bifidobacteriales</taxon>
        <taxon>Bifidobacteriaceae</taxon>
        <taxon>Bifidobacterium</taxon>
    </lineage>
</organism>
<evidence type="ECO:0000313" key="2">
    <source>
        <dbReference type="Proteomes" id="UP000003191"/>
    </source>
</evidence>
<name>D4BSH1_BIFBR</name>
<protein>
    <submittedName>
        <fullName evidence="1">Uncharacterized protein</fullName>
    </submittedName>
</protein>
<reference evidence="1 2" key="1">
    <citation type="submission" date="2010-02" db="EMBL/GenBank/DDBJ databases">
        <authorList>
            <person name="Weinstock G."/>
            <person name="Sodergren E."/>
            <person name="Clifton S."/>
            <person name="Fulton L."/>
            <person name="Fulton B."/>
            <person name="Courtney L."/>
            <person name="Fronick C."/>
            <person name="Harrison M."/>
            <person name="Strong C."/>
            <person name="Farmer C."/>
            <person name="Delahaunty K."/>
            <person name="Markovic C."/>
            <person name="Hall O."/>
            <person name="Minx P."/>
            <person name="Tomlinson C."/>
            <person name="Mitreva M."/>
            <person name="Nelson J."/>
            <person name="Hou S."/>
            <person name="Wollam A."/>
            <person name="Pepin K.H."/>
            <person name="Johnson M."/>
            <person name="Bhonagiri V."/>
            <person name="Zhang X."/>
            <person name="Suruliraj S."/>
            <person name="Warren W."/>
            <person name="Chinwalla A."/>
            <person name="Mardis E.R."/>
            <person name="Wilson R.K."/>
        </authorList>
    </citation>
    <scope>NUCLEOTIDE SEQUENCE [LARGE SCALE GENOMIC DNA]</scope>
    <source>
        <strain evidence="1 2">DSM 20213</strain>
    </source>
</reference>
<dbReference type="HOGENOM" id="CLU_2285967_0_0_11"/>
<accession>D4BSH1</accession>
<keyword evidence="2" id="KW-1185">Reference proteome</keyword>
<comment type="caution">
    <text evidence="1">The sequence shown here is derived from an EMBL/GenBank/DDBJ whole genome shotgun (WGS) entry which is preliminary data.</text>
</comment>
<proteinExistence type="predicted"/>